<gene>
    <name evidence="7" type="primary">LOC103179890</name>
</gene>
<dbReference type="STRING" id="7868.ENSCMIP00000029669"/>
<evidence type="ECO:0000313" key="7">
    <source>
        <dbReference type="Ensembl" id="ENSCMIP00000029669.1"/>
    </source>
</evidence>
<dbReference type="InterPro" id="IPR011989">
    <property type="entry name" value="ARM-like"/>
</dbReference>
<dbReference type="GeneID" id="103179890"/>
<dbReference type="InterPro" id="IPR000225">
    <property type="entry name" value="Armadillo"/>
</dbReference>
<dbReference type="PROSITE" id="PS50176">
    <property type="entry name" value="ARM_REPEAT"/>
    <property type="match status" value="2"/>
</dbReference>
<evidence type="ECO:0008006" key="9">
    <source>
        <dbReference type="Google" id="ProtNLM"/>
    </source>
</evidence>
<comment type="subcellular location">
    <subcellularLocation>
        <location evidence="1">Cell junction</location>
    </subcellularLocation>
</comment>
<organism evidence="7 8">
    <name type="scientific">Callorhinchus milii</name>
    <name type="common">Ghost shark</name>
    <dbReference type="NCBI Taxonomy" id="7868"/>
    <lineage>
        <taxon>Eukaryota</taxon>
        <taxon>Metazoa</taxon>
        <taxon>Chordata</taxon>
        <taxon>Craniata</taxon>
        <taxon>Vertebrata</taxon>
        <taxon>Chondrichthyes</taxon>
        <taxon>Holocephali</taxon>
        <taxon>Chimaeriformes</taxon>
        <taxon>Callorhinchidae</taxon>
        <taxon>Callorhinchus</taxon>
    </lineage>
</organism>
<evidence type="ECO:0000313" key="8">
    <source>
        <dbReference type="Proteomes" id="UP000314986"/>
    </source>
</evidence>
<dbReference type="GO" id="GO:0098609">
    <property type="term" value="P:cell-cell adhesion"/>
    <property type="evidence" value="ECO:0007669"/>
    <property type="project" value="InterPro"/>
</dbReference>
<dbReference type="GO" id="GO:0014704">
    <property type="term" value="C:intercalated disc"/>
    <property type="evidence" value="ECO:0007669"/>
    <property type="project" value="TreeGrafter"/>
</dbReference>
<reference evidence="8" key="3">
    <citation type="journal article" date="2014" name="Nature">
        <title>Elephant shark genome provides unique insights into gnathostome evolution.</title>
        <authorList>
            <consortium name="International Elephant Shark Genome Sequencing Consortium"/>
            <person name="Venkatesh B."/>
            <person name="Lee A.P."/>
            <person name="Ravi V."/>
            <person name="Maurya A.K."/>
            <person name="Lian M.M."/>
            <person name="Swann J.B."/>
            <person name="Ohta Y."/>
            <person name="Flajnik M.F."/>
            <person name="Sutoh Y."/>
            <person name="Kasahara M."/>
            <person name="Hoon S."/>
            <person name="Gangu V."/>
            <person name="Roy S.W."/>
            <person name="Irimia M."/>
            <person name="Korzh V."/>
            <person name="Kondrychyn I."/>
            <person name="Lim Z.W."/>
            <person name="Tay B.H."/>
            <person name="Tohari S."/>
            <person name="Kong K.W."/>
            <person name="Ho S."/>
            <person name="Lorente-Galdos B."/>
            <person name="Quilez J."/>
            <person name="Marques-Bonet T."/>
            <person name="Raney B.J."/>
            <person name="Ingham P.W."/>
            <person name="Tay A."/>
            <person name="Hillier L.W."/>
            <person name="Minx P."/>
            <person name="Boehm T."/>
            <person name="Wilson R.K."/>
            <person name="Brenner S."/>
            <person name="Warren W.C."/>
        </authorList>
    </citation>
    <scope>NUCLEOTIDE SEQUENCE [LARGE SCALE GENOMIC DNA]</scope>
</reference>
<dbReference type="GO" id="GO:0045110">
    <property type="term" value="P:intermediate filament bundle assembly"/>
    <property type="evidence" value="ECO:0007669"/>
    <property type="project" value="TreeGrafter"/>
</dbReference>
<dbReference type="GO" id="GO:0007507">
    <property type="term" value="P:heart development"/>
    <property type="evidence" value="ECO:0007669"/>
    <property type="project" value="TreeGrafter"/>
</dbReference>
<reference evidence="8" key="2">
    <citation type="journal article" date="2007" name="PLoS Biol.">
        <title>Survey sequencing and comparative analysis of the elephant shark (Callorhinchus milii) genome.</title>
        <authorList>
            <person name="Venkatesh B."/>
            <person name="Kirkness E.F."/>
            <person name="Loh Y.H."/>
            <person name="Halpern A.L."/>
            <person name="Lee A.P."/>
            <person name="Johnson J."/>
            <person name="Dandona N."/>
            <person name="Viswanathan L.D."/>
            <person name="Tay A."/>
            <person name="Venter J.C."/>
            <person name="Strausberg R.L."/>
            <person name="Brenner S."/>
        </authorList>
    </citation>
    <scope>NUCLEOTIDE SEQUENCE [LARGE SCALE GENOMIC DNA]</scope>
</reference>
<keyword evidence="8" id="KW-1185">Reference proteome</keyword>
<dbReference type="InParanoid" id="A0A4W3IHD5"/>
<evidence type="ECO:0000256" key="5">
    <source>
        <dbReference type="ARBA" id="ARBA00022949"/>
    </source>
</evidence>
<evidence type="ECO:0000256" key="2">
    <source>
        <dbReference type="ARBA" id="ARBA00005462"/>
    </source>
</evidence>
<sequence length="964" mass="109068">MAGGTESFFRTVLPQNDEEYSSLALPSDEKLKLSLSQRQYEDKSLRLRQQVQLSMSRMTRKSQTEFQKRTFSVPDDGNIKFLRSNLFDYPTMPVQGSHRIKKEFSQYNTYGLGQTLRRPPAGLSSHTRRFELEGLQSITNKPTQRIEVSPENSPYLSRAHIRTVPRYASRGTIRKDNTMLHKRCVSYDNAIGGRLHINARPSFPTRLKYSRTETLLNSRPVEKRMPFQMSQNHIVRLRKEPEIYNSAFMQNDWVNPPATVAPNYNQSMSRMRASVLRSRRHIASRNREFEIHNSGFVHNEPIIPPGLPCLNQTMPLMKSSSQGSQKFTVTATIEPQTPDSVFVDNVPTRAPVTVTSGLSQSMSNLYDKNHITSLGQRPTGVSLSYQGAAHMKRDEAWKRFNWYQVSQRQNNFTANIPENPVVPLAEESETVAAQSSQAVRNDFQIQVQPENFVELQATDATDSESVYGEDIAWTMETAVDALTNDNTDYTLYGANFIQHECFQRPEAKKELYNLNGFEKLVALLKDENVEIQRAACGAMRNGVFEDNDNKIEVKELNGLPQLLQLLRQTEDIETQKQITGLLWNLSSNVQLKSDLIQEALTPLTTSVIIPYSGWPDNDSCVKNTYIDPDVFFNTTGCMRNLSSASPEGRIKMRESEGLIDSLVHYIQFTIANNQENDEAAENCTCILHNLSFQLEEELPSSYSESSSWKRDTSSSKKSFGCFGSRSTKIKQGISSAPFLEEKRNPKGVEWLWHSLSVRLYLSLLARSTRSCTQEASLGSLQNLTAGNGPMGYTISEIITLKENGLQHIRRMLYSQEPGVQKAAVSLLRNMSRNSKVHDELVGKIMPDLIAILPETNDNSTILNDTVAFSCHALNNLIQNKVSSAQNFVQNGGLKKVVNISKNDHNVNTKSGSAAAHLLYGLWFHRDLHHSYKKAGFIKTDFINNRTTKAYHATREFSKGRKSSY</sequence>
<dbReference type="Gene3D" id="1.25.10.10">
    <property type="entry name" value="Leucine-rich Repeat Variant"/>
    <property type="match status" value="1"/>
</dbReference>
<proteinExistence type="inferred from homology"/>
<dbReference type="InterPro" id="IPR028435">
    <property type="entry name" value="Plakophilin/d_Catenin"/>
</dbReference>
<accession>A0A4W3IHD5</accession>
<keyword evidence="4" id="KW-0130">Cell adhesion</keyword>
<dbReference type="GO" id="GO:0005634">
    <property type="term" value="C:nucleus"/>
    <property type="evidence" value="ECO:0007669"/>
    <property type="project" value="TreeGrafter"/>
</dbReference>
<dbReference type="GeneTree" id="ENSGT00940000158677"/>
<dbReference type="Ensembl" id="ENSCMIT00000030135.1">
    <property type="protein sequence ID" value="ENSCMIP00000029669.1"/>
    <property type="gene ID" value="ENSCMIG00000012808.1"/>
</dbReference>
<dbReference type="AlphaFoldDB" id="A0A4W3IHD5"/>
<dbReference type="SMART" id="SM00185">
    <property type="entry name" value="ARM"/>
    <property type="match status" value="5"/>
</dbReference>
<feature type="repeat" description="ARM" evidence="6">
    <location>
        <begin position="515"/>
        <end position="541"/>
    </location>
</feature>
<dbReference type="GO" id="GO:0005737">
    <property type="term" value="C:cytoplasm"/>
    <property type="evidence" value="ECO:0007669"/>
    <property type="project" value="TreeGrafter"/>
</dbReference>
<evidence type="ECO:0000256" key="3">
    <source>
        <dbReference type="ARBA" id="ARBA00022737"/>
    </source>
</evidence>
<comment type="similarity">
    <text evidence="2">Belongs to the beta-catenin family.</text>
</comment>
<dbReference type="PANTHER" id="PTHR10372">
    <property type="entry name" value="PLAKOPHILLIN-RELATED"/>
    <property type="match status" value="1"/>
</dbReference>
<dbReference type="GO" id="GO:0005886">
    <property type="term" value="C:plasma membrane"/>
    <property type="evidence" value="ECO:0007669"/>
    <property type="project" value="TreeGrafter"/>
</dbReference>
<dbReference type="Proteomes" id="UP000314986">
    <property type="component" value="Unassembled WGS sequence"/>
</dbReference>
<evidence type="ECO:0000256" key="4">
    <source>
        <dbReference type="ARBA" id="ARBA00022889"/>
    </source>
</evidence>
<reference evidence="7" key="4">
    <citation type="submission" date="2025-08" db="UniProtKB">
        <authorList>
            <consortium name="Ensembl"/>
        </authorList>
    </citation>
    <scope>IDENTIFICATION</scope>
</reference>
<dbReference type="GO" id="GO:0002934">
    <property type="term" value="P:desmosome organization"/>
    <property type="evidence" value="ECO:0007669"/>
    <property type="project" value="TreeGrafter"/>
</dbReference>
<dbReference type="InterPro" id="IPR016024">
    <property type="entry name" value="ARM-type_fold"/>
</dbReference>
<dbReference type="OMA" id="HIRRMLY"/>
<reference evidence="7" key="5">
    <citation type="submission" date="2025-09" db="UniProtKB">
        <authorList>
            <consortium name="Ensembl"/>
        </authorList>
    </citation>
    <scope>IDENTIFICATION</scope>
</reference>
<dbReference type="KEGG" id="cmk:103179890"/>
<dbReference type="OrthoDB" id="3245100at2759"/>
<dbReference type="GO" id="GO:0005912">
    <property type="term" value="C:adherens junction"/>
    <property type="evidence" value="ECO:0007669"/>
    <property type="project" value="TreeGrafter"/>
</dbReference>
<dbReference type="GO" id="GO:0072659">
    <property type="term" value="P:protein localization to plasma membrane"/>
    <property type="evidence" value="ECO:0007669"/>
    <property type="project" value="TreeGrafter"/>
</dbReference>
<keyword evidence="5" id="KW-0965">Cell junction</keyword>
<keyword evidence="3" id="KW-0677">Repeat</keyword>
<reference evidence="8" key="1">
    <citation type="journal article" date="2006" name="Science">
        <title>Ancient noncoding elements conserved in the human genome.</title>
        <authorList>
            <person name="Venkatesh B."/>
            <person name="Kirkness E.F."/>
            <person name="Loh Y.H."/>
            <person name="Halpern A.L."/>
            <person name="Lee A.P."/>
            <person name="Johnson J."/>
            <person name="Dandona N."/>
            <person name="Viswanathan L.D."/>
            <person name="Tay A."/>
            <person name="Venter J.C."/>
            <person name="Strausberg R.L."/>
            <person name="Brenner S."/>
        </authorList>
    </citation>
    <scope>NUCLEOTIDE SEQUENCE [LARGE SCALE GENOMIC DNA]</scope>
</reference>
<protein>
    <recommendedName>
        <fullName evidence="9">Plakophilin-2</fullName>
    </recommendedName>
</protein>
<dbReference type="Pfam" id="PF00514">
    <property type="entry name" value="Arm"/>
    <property type="match status" value="3"/>
</dbReference>
<evidence type="ECO:0000256" key="6">
    <source>
        <dbReference type="PROSITE-ProRule" id="PRU00259"/>
    </source>
</evidence>
<dbReference type="PANTHER" id="PTHR10372:SF25">
    <property type="entry name" value="PLAKOPHILIN-2"/>
    <property type="match status" value="1"/>
</dbReference>
<dbReference type="RefSeq" id="XP_007893592.1">
    <property type="nucleotide sequence ID" value="XM_007895401.2"/>
</dbReference>
<dbReference type="SUPFAM" id="SSF48371">
    <property type="entry name" value="ARM repeat"/>
    <property type="match status" value="1"/>
</dbReference>
<name>A0A4W3IHD5_CALMI</name>
<evidence type="ECO:0000256" key="1">
    <source>
        <dbReference type="ARBA" id="ARBA00004282"/>
    </source>
</evidence>
<feature type="repeat" description="ARM" evidence="6">
    <location>
        <begin position="557"/>
        <end position="600"/>
    </location>
</feature>